<keyword evidence="15 17" id="KW-0472">Membrane</keyword>
<evidence type="ECO:0000256" key="17">
    <source>
        <dbReference type="RuleBase" id="RU003297"/>
    </source>
</evidence>
<gene>
    <name evidence="19" type="primary">nad4</name>
</gene>
<dbReference type="AlphaFoldDB" id="K7ZVX7"/>
<dbReference type="GO" id="GO:0042773">
    <property type="term" value="P:ATP synthesis coupled electron transport"/>
    <property type="evidence" value="ECO:0007669"/>
    <property type="project" value="InterPro"/>
</dbReference>
<proteinExistence type="inferred from homology"/>
<dbReference type="InterPro" id="IPR001750">
    <property type="entry name" value="ND/Mrp_TM"/>
</dbReference>
<dbReference type="GO" id="GO:0003954">
    <property type="term" value="F:NADH dehydrogenase activity"/>
    <property type="evidence" value="ECO:0007669"/>
    <property type="project" value="TreeGrafter"/>
</dbReference>
<feature type="transmembrane region" description="Helical" evidence="17">
    <location>
        <begin position="426"/>
        <end position="442"/>
    </location>
</feature>
<dbReference type="PANTHER" id="PTHR43507">
    <property type="entry name" value="NADH-UBIQUINONE OXIDOREDUCTASE CHAIN 4"/>
    <property type="match status" value="1"/>
</dbReference>
<sequence length="444" mass="50601">MLSMLIMFLSSTMLTHKIVELLLVLALSMFLFVLLSWDMSHTGVAHYLNIDFFSYNLLLLSIWVIILSMMVGLSEIFWKNINYFYLFNIFLLIFLSLSFCLKDYLLFYIFFESSLIPVLLIILGWGYQPERMMAGVYMLFYTLFASLPLLGLIFYYTNSVGASTMNTYISLSISSSWAEVILILAFLVKLPMYMLHVWLPKAHVEAPVSGSMILAGILLKLGGYGIIRVLPILVKLNQFSVKYFFVGVSLTGGMLVGLLCLRQMDMKMLIAYSSVCHMASCIGALLIMGELGFKGALFMMVAHGLCSSGLFYLVDVVYKRTSTRSLFVNKGLLNMMPNMSFWWFMLLAANLAAPPSLNLFSEICMLVNLVYWSKLNMIILTMTIFLTGAYNIYLYSLSQHNNYLLSSNVIMNCSFLNYYILLNHLLPLNIIIMSVMSFYCFYSL</sequence>
<evidence type="ECO:0000256" key="11">
    <source>
        <dbReference type="ARBA" id="ARBA00022989"/>
    </source>
</evidence>
<reference evidence="19" key="2">
    <citation type="submission" date="2012-06" db="EMBL/GenBank/DDBJ databases">
        <authorList>
            <person name="Fan L."/>
        </authorList>
    </citation>
    <scope>NUCLEOTIDE SEQUENCE</scope>
</reference>
<evidence type="ECO:0000256" key="16">
    <source>
        <dbReference type="ARBA" id="ARBA00049551"/>
    </source>
</evidence>
<keyword evidence="13 17" id="KW-0830">Ubiquinone</keyword>
<dbReference type="PRINTS" id="PR01437">
    <property type="entry name" value="NUOXDRDTASE4"/>
</dbReference>
<keyword evidence="11 17" id="KW-1133">Transmembrane helix</keyword>
<dbReference type="Pfam" id="PF00361">
    <property type="entry name" value="Proton_antipo_M"/>
    <property type="match status" value="1"/>
</dbReference>
<feature type="transmembrane region" description="Helical" evidence="17">
    <location>
        <begin position="239"/>
        <end position="261"/>
    </location>
</feature>
<feature type="transmembrane region" description="Helical" evidence="17">
    <location>
        <begin position="208"/>
        <end position="227"/>
    </location>
</feature>
<evidence type="ECO:0000256" key="5">
    <source>
        <dbReference type="ARBA" id="ARBA00021006"/>
    </source>
</evidence>
<evidence type="ECO:0000256" key="13">
    <source>
        <dbReference type="ARBA" id="ARBA00023075"/>
    </source>
</evidence>
<comment type="function">
    <text evidence="1">Core subunit of the mitochondrial membrane respiratory chain NADH dehydrogenase (Complex I) that is believed to belong to the minimal assembly required for catalysis. Complex I functions in the transfer of electrons from NADH to the respiratory chain. The immediate electron acceptor for the enzyme is believed to be ubiquinone.</text>
</comment>
<reference evidence="19" key="1">
    <citation type="journal article" date="2012" name="Curr. Biol.">
        <title>Mitogenomic phylogenetic analysis supports continental-scale vicariance in subterranean thalassoid crustaceans.</title>
        <authorList>
            <person name="Bauza-Ribot M.M."/>
            <person name="Juan C."/>
            <person name="Nardi F."/>
            <person name="Oromi P."/>
            <person name="Pons J."/>
            <person name="Jaume D."/>
        </authorList>
    </citation>
    <scope>NUCLEOTIDE SEQUENCE</scope>
</reference>
<evidence type="ECO:0000256" key="4">
    <source>
        <dbReference type="ARBA" id="ARBA00012944"/>
    </source>
</evidence>
<name>K7ZVX7_9CRUS</name>
<keyword evidence="6 17" id="KW-0813">Transport</keyword>
<dbReference type="InterPro" id="IPR003918">
    <property type="entry name" value="NADH_UbQ_OxRdtase"/>
</dbReference>
<keyword evidence="9" id="KW-1278">Translocase</keyword>
<dbReference type="GO" id="GO:0015990">
    <property type="term" value="P:electron transport coupled proton transport"/>
    <property type="evidence" value="ECO:0007669"/>
    <property type="project" value="TreeGrafter"/>
</dbReference>
<comment type="similarity">
    <text evidence="3 17">Belongs to the complex I subunit 4 family.</text>
</comment>
<evidence type="ECO:0000256" key="9">
    <source>
        <dbReference type="ARBA" id="ARBA00022967"/>
    </source>
</evidence>
<feature type="transmembrane region" description="Helical" evidence="17">
    <location>
        <begin position="339"/>
        <end position="357"/>
    </location>
</feature>
<keyword evidence="10 17" id="KW-0249">Electron transport</keyword>
<feature type="transmembrane region" description="Helical" evidence="17">
    <location>
        <begin position="268"/>
        <end position="289"/>
    </location>
</feature>
<feature type="transmembrane region" description="Helical" evidence="17">
    <location>
        <begin position="295"/>
        <end position="318"/>
    </location>
</feature>
<evidence type="ECO:0000256" key="3">
    <source>
        <dbReference type="ARBA" id="ARBA00009025"/>
    </source>
</evidence>
<evidence type="ECO:0000259" key="18">
    <source>
        <dbReference type="Pfam" id="PF00361"/>
    </source>
</evidence>
<comment type="catalytic activity">
    <reaction evidence="16 17">
        <text>a ubiquinone + NADH + 5 H(+)(in) = a ubiquinol + NAD(+) + 4 H(+)(out)</text>
        <dbReference type="Rhea" id="RHEA:29091"/>
        <dbReference type="Rhea" id="RHEA-COMP:9565"/>
        <dbReference type="Rhea" id="RHEA-COMP:9566"/>
        <dbReference type="ChEBI" id="CHEBI:15378"/>
        <dbReference type="ChEBI" id="CHEBI:16389"/>
        <dbReference type="ChEBI" id="CHEBI:17976"/>
        <dbReference type="ChEBI" id="CHEBI:57540"/>
        <dbReference type="ChEBI" id="CHEBI:57945"/>
        <dbReference type="EC" id="7.1.1.2"/>
    </reaction>
</comment>
<dbReference type="GO" id="GO:0031966">
    <property type="term" value="C:mitochondrial membrane"/>
    <property type="evidence" value="ECO:0007669"/>
    <property type="project" value="UniProtKB-SubCell"/>
</dbReference>
<organism evidence="19">
    <name type="scientific">Metacrangonyx sp. 4 MDMBR-2012</name>
    <dbReference type="NCBI Taxonomy" id="1200663"/>
    <lineage>
        <taxon>Eukaryota</taxon>
        <taxon>Metazoa</taxon>
        <taxon>Ecdysozoa</taxon>
        <taxon>Arthropoda</taxon>
        <taxon>Crustacea</taxon>
        <taxon>Multicrustacea</taxon>
        <taxon>Malacostraca</taxon>
        <taxon>Eumalacostraca</taxon>
        <taxon>Peracarida</taxon>
        <taxon>Amphipoda</taxon>
        <taxon>Senticaudata</taxon>
        <taxon>Hadziida</taxon>
        <taxon>Hadzioidea</taxon>
        <taxon>Metacrangonyctidae</taxon>
        <taxon>Metacrangonyx</taxon>
    </lineage>
</organism>
<evidence type="ECO:0000256" key="2">
    <source>
        <dbReference type="ARBA" id="ARBA00004225"/>
    </source>
</evidence>
<feature type="transmembrane region" description="Helical" evidence="17">
    <location>
        <begin position="83"/>
        <end position="99"/>
    </location>
</feature>
<evidence type="ECO:0000256" key="7">
    <source>
        <dbReference type="ARBA" id="ARBA00022660"/>
    </source>
</evidence>
<dbReference type="EC" id="7.1.1.2" evidence="4 17"/>
<feature type="domain" description="NADH:quinone oxidoreductase/Mrp antiporter transmembrane" evidence="18">
    <location>
        <begin position="103"/>
        <end position="387"/>
    </location>
</feature>
<dbReference type="PANTHER" id="PTHR43507:SF20">
    <property type="entry name" value="NADH-UBIQUINONE OXIDOREDUCTASE CHAIN 4"/>
    <property type="match status" value="1"/>
</dbReference>
<dbReference type="GO" id="GO:0008137">
    <property type="term" value="F:NADH dehydrogenase (ubiquinone) activity"/>
    <property type="evidence" value="ECO:0007669"/>
    <property type="project" value="UniProtKB-UniRule"/>
</dbReference>
<accession>K7ZVX7</accession>
<evidence type="ECO:0000256" key="8">
    <source>
        <dbReference type="ARBA" id="ARBA00022692"/>
    </source>
</evidence>
<evidence type="ECO:0000256" key="12">
    <source>
        <dbReference type="ARBA" id="ARBA00023027"/>
    </source>
</evidence>
<keyword evidence="14 17" id="KW-0496">Mitochondrion</keyword>
<feature type="transmembrane region" description="Helical" evidence="17">
    <location>
        <begin position="105"/>
        <end position="127"/>
    </location>
</feature>
<evidence type="ECO:0000313" key="19">
    <source>
        <dbReference type="EMBL" id="CCI69376.1"/>
    </source>
</evidence>
<evidence type="ECO:0000256" key="15">
    <source>
        <dbReference type="ARBA" id="ARBA00023136"/>
    </source>
</evidence>
<dbReference type="GO" id="GO:0048039">
    <property type="term" value="F:ubiquinone binding"/>
    <property type="evidence" value="ECO:0007669"/>
    <property type="project" value="TreeGrafter"/>
</dbReference>
<keyword evidence="12 17" id="KW-0520">NAD</keyword>
<feature type="transmembrane region" description="Helical" evidence="17">
    <location>
        <begin position="168"/>
        <end position="188"/>
    </location>
</feature>
<feature type="transmembrane region" description="Helical" evidence="17">
    <location>
        <begin position="134"/>
        <end position="156"/>
    </location>
</feature>
<comment type="subcellular location">
    <subcellularLocation>
        <location evidence="2 17">Mitochondrion membrane</location>
        <topology evidence="2 17">Multi-pass membrane protein</topology>
    </subcellularLocation>
</comment>
<geneLocation type="mitochondrion" evidence="19"/>
<feature type="transmembrane region" description="Helical" evidence="17">
    <location>
        <begin position="52"/>
        <end position="71"/>
    </location>
</feature>
<keyword evidence="7 17" id="KW-0679">Respiratory chain</keyword>
<feature type="transmembrane region" description="Helical" evidence="17">
    <location>
        <begin position="377"/>
        <end position="395"/>
    </location>
</feature>
<comment type="function">
    <text evidence="17">Core subunit of the mitochondrial membrane respiratory chain NADH dehydrogenase (Complex I) which catalyzes electron transfer from NADH through the respiratory chain, using ubiquinone as an electron acceptor. Essential for the catalytic activity and assembly of complex I.</text>
</comment>
<evidence type="ECO:0000256" key="14">
    <source>
        <dbReference type="ARBA" id="ARBA00023128"/>
    </source>
</evidence>
<keyword evidence="8 17" id="KW-0812">Transmembrane</keyword>
<evidence type="ECO:0000256" key="1">
    <source>
        <dbReference type="ARBA" id="ARBA00003257"/>
    </source>
</evidence>
<dbReference type="EMBL" id="HE860498">
    <property type="protein sequence ID" value="CCI69376.1"/>
    <property type="molecule type" value="Genomic_DNA"/>
</dbReference>
<protein>
    <recommendedName>
        <fullName evidence="5 17">NADH-ubiquinone oxidoreductase chain 4</fullName>
        <ecNumber evidence="4 17">7.1.1.2</ecNumber>
    </recommendedName>
</protein>
<evidence type="ECO:0000256" key="10">
    <source>
        <dbReference type="ARBA" id="ARBA00022982"/>
    </source>
</evidence>
<evidence type="ECO:0000256" key="6">
    <source>
        <dbReference type="ARBA" id="ARBA00022448"/>
    </source>
</evidence>